<gene>
    <name evidence="2" type="ORF">Y919_02075</name>
</gene>
<dbReference type="STRING" id="1156417.Y919_02075"/>
<dbReference type="AlphaFoldDB" id="A0A096BJ33"/>
<evidence type="ECO:0000259" key="1">
    <source>
        <dbReference type="Pfam" id="PF07085"/>
    </source>
</evidence>
<dbReference type="EMBL" id="AZTB01000005">
    <property type="protein sequence ID" value="KGG81195.1"/>
    <property type="molecule type" value="Genomic_DNA"/>
</dbReference>
<organism evidence="2 3">
    <name type="scientific">Caloranaerobacter azorensis H53214</name>
    <dbReference type="NCBI Taxonomy" id="1156417"/>
    <lineage>
        <taxon>Bacteria</taxon>
        <taxon>Bacillati</taxon>
        <taxon>Bacillota</taxon>
        <taxon>Tissierellia</taxon>
        <taxon>Tissierellales</taxon>
        <taxon>Thermohalobacteraceae</taxon>
        <taxon>Caloranaerobacter</taxon>
    </lineage>
</organism>
<comment type="caution">
    <text evidence="2">The sequence shown here is derived from an EMBL/GenBank/DDBJ whole genome shotgun (WGS) entry which is preliminary data.</text>
</comment>
<proteinExistence type="predicted"/>
<keyword evidence="2" id="KW-0418">Kinase</keyword>
<keyword evidence="2" id="KW-0808">Transferase</keyword>
<protein>
    <submittedName>
        <fullName evidence="2">Serine kinase</fullName>
    </submittedName>
</protein>
<accession>A0A096BJ33</accession>
<feature type="domain" description="DRTGG" evidence="1">
    <location>
        <begin position="6"/>
        <end position="105"/>
    </location>
</feature>
<dbReference type="GO" id="GO:0016301">
    <property type="term" value="F:kinase activity"/>
    <property type="evidence" value="ECO:0007669"/>
    <property type="project" value="UniProtKB-KW"/>
</dbReference>
<dbReference type="Pfam" id="PF07085">
    <property type="entry name" value="DRTGG"/>
    <property type="match status" value="1"/>
</dbReference>
<evidence type="ECO:0000313" key="3">
    <source>
        <dbReference type="Proteomes" id="UP000029622"/>
    </source>
</evidence>
<evidence type="ECO:0000313" key="2">
    <source>
        <dbReference type="EMBL" id="KGG81195.1"/>
    </source>
</evidence>
<dbReference type="RefSeq" id="WP_035161930.1">
    <property type="nucleotide sequence ID" value="NZ_AZTB01000005.1"/>
</dbReference>
<sequence length="109" mass="12108">MRLDKIVKELGLEVLTERDIEKEVKGVYIGDLLSLVMANASENNLWITIQTHLNIIAVATLVGLSAILIAEGMEVEDETIKKANEVKIPILRSKLSAYELACRLYELGV</sequence>
<reference evidence="2 3" key="1">
    <citation type="submission" date="2013-12" db="EMBL/GenBank/DDBJ databases">
        <title>Draft genome sequence of Caloranaerobacter sp. H53214.</title>
        <authorList>
            <person name="Jiang L.J."/>
            <person name="Shao Z.Z."/>
            <person name="Long M.N."/>
        </authorList>
    </citation>
    <scope>NUCLEOTIDE SEQUENCE [LARGE SCALE GENOMIC DNA]</scope>
    <source>
        <strain evidence="2 3">H53214</strain>
    </source>
</reference>
<name>A0A096BJ33_9FIRM</name>
<dbReference type="Proteomes" id="UP000029622">
    <property type="component" value="Unassembled WGS sequence"/>
</dbReference>
<dbReference type="SUPFAM" id="SSF75138">
    <property type="entry name" value="HprK N-terminal domain-like"/>
    <property type="match status" value="1"/>
</dbReference>
<dbReference type="InterPro" id="IPR028979">
    <property type="entry name" value="Ser_kin/Pase_Hpr-like_N_sf"/>
</dbReference>
<dbReference type="Gene3D" id="3.40.1390.20">
    <property type="entry name" value="HprK N-terminal domain-like"/>
    <property type="match status" value="1"/>
</dbReference>
<dbReference type="InterPro" id="IPR010766">
    <property type="entry name" value="DRTGG"/>
</dbReference>